<accession>A0A2W2G1K4</accession>
<sequence>MMIRTSATSAVSPKAGTQHSAATATLTRPRGRTRVLAAASSAPARPSAAITDAAVPQQRLRPRVR</sequence>
<evidence type="ECO:0000313" key="2">
    <source>
        <dbReference type="EMBL" id="PZG41832.1"/>
    </source>
</evidence>
<keyword evidence="3" id="KW-1185">Reference proteome</keyword>
<dbReference type="EMBL" id="POUA01000165">
    <property type="protein sequence ID" value="PZG41832.1"/>
    <property type="molecule type" value="Genomic_DNA"/>
</dbReference>
<dbReference type="RefSeq" id="WP_111169097.1">
    <property type="nucleotide sequence ID" value="NZ_POUA01000165.1"/>
</dbReference>
<dbReference type="Proteomes" id="UP000248544">
    <property type="component" value="Unassembled WGS sequence"/>
</dbReference>
<feature type="compositionally biased region" description="Low complexity" evidence="1">
    <location>
        <begin position="37"/>
        <end position="49"/>
    </location>
</feature>
<reference evidence="2 3" key="1">
    <citation type="submission" date="2018-01" db="EMBL/GenBank/DDBJ databases">
        <title>Draft genome sequence of Sphaerisporangium sp. 7K107.</title>
        <authorList>
            <person name="Sahin N."/>
            <person name="Saygin H."/>
            <person name="Ay H."/>
        </authorList>
    </citation>
    <scope>NUCLEOTIDE SEQUENCE [LARGE SCALE GENOMIC DNA]</scope>
    <source>
        <strain evidence="2 3">7K107</strain>
    </source>
</reference>
<evidence type="ECO:0000256" key="1">
    <source>
        <dbReference type="SAM" id="MobiDB-lite"/>
    </source>
</evidence>
<evidence type="ECO:0000313" key="3">
    <source>
        <dbReference type="Proteomes" id="UP000248544"/>
    </source>
</evidence>
<feature type="compositionally biased region" description="Polar residues" evidence="1">
    <location>
        <begin position="1"/>
        <end position="26"/>
    </location>
</feature>
<dbReference type="AlphaFoldDB" id="A0A2W2G1K4"/>
<proteinExistence type="predicted"/>
<name>A0A2W2G1K4_9ACTN</name>
<comment type="caution">
    <text evidence="2">The sequence shown here is derived from an EMBL/GenBank/DDBJ whole genome shotgun (WGS) entry which is preliminary data.</text>
</comment>
<gene>
    <name evidence="2" type="ORF">C1I98_20740</name>
</gene>
<protein>
    <submittedName>
        <fullName evidence="2">Uncharacterized protein</fullName>
    </submittedName>
</protein>
<feature type="region of interest" description="Disordered" evidence="1">
    <location>
        <begin position="1"/>
        <end position="65"/>
    </location>
</feature>
<organism evidence="2 3">
    <name type="scientific">Spongiactinospora gelatinilytica</name>
    <dbReference type="NCBI Taxonomy" id="2666298"/>
    <lineage>
        <taxon>Bacteria</taxon>
        <taxon>Bacillati</taxon>
        <taxon>Actinomycetota</taxon>
        <taxon>Actinomycetes</taxon>
        <taxon>Streptosporangiales</taxon>
        <taxon>Streptosporangiaceae</taxon>
        <taxon>Spongiactinospora</taxon>
    </lineage>
</organism>